<dbReference type="GO" id="GO:0006805">
    <property type="term" value="P:xenobiotic metabolic process"/>
    <property type="evidence" value="ECO:0007669"/>
    <property type="project" value="TreeGrafter"/>
</dbReference>
<dbReference type="SUPFAM" id="SSF52833">
    <property type="entry name" value="Thioredoxin-like"/>
    <property type="match status" value="2"/>
</dbReference>
<feature type="domain" description="GST N-terminal" evidence="4">
    <location>
        <begin position="3"/>
        <end position="83"/>
    </location>
</feature>
<reference evidence="6" key="1">
    <citation type="submission" date="2022-03" db="EMBL/GenBank/DDBJ databases">
        <title>Genomic analyses of argali, domestic sheep and their hybrids provide insights into chromosomal evolution, heterosis and genetic basis of agronomic traits.</title>
        <authorList>
            <person name="Li M."/>
        </authorList>
    </citation>
    <scope>NUCLEOTIDE SEQUENCE</scope>
    <source>
        <strain evidence="6">CAU-MHL-2022a</strain>
        <tissue evidence="6">Skin</tissue>
    </source>
</reference>
<proteinExistence type="inferred from homology"/>
<dbReference type="GO" id="GO:0004364">
    <property type="term" value="F:glutathione transferase activity"/>
    <property type="evidence" value="ECO:0007669"/>
    <property type="project" value="UniProtKB-EC"/>
</dbReference>
<dbReference type="InterPro" id="IPR003080">
    <property type="entry name" value="GST_alpha"/>
</dbReference>
<organism evidence="6 7">
    <name type="scientific">Ovis ammon polii</name>
    <dbReference type="NCBI Taxonomy" id="230172"/>
    <lineage>
        <taxon>Eukaryota</taxon>
        <taxon>Metazoa</taxon>
        <taxon>Chordata</taxon>
        <taxon>Craniata</taxon>
        <taxon>Vertebrata</taxon>
        <taxon>Euteleostomi</taxon>
        <taxon>Mammalia</taxon>
        <taxon>Eutheria</taxon>
        <taxon>Laurasiatheria</taxon>
        <taxon>Artiodactyla</taxon>
        <taxon>Ruminantia</taxon>
        <taxon>Pecora</taxon>
        <taxon>Bovidae</taxon>
        <taxon>Caprinae</taxon>
        <taxon>Ovis</taxon>
    </lineage>
</organism>
<dbReference type="SFLD" id="SFLDG01205">
    <property type="entry name" value="AMPS.1"/>
    <property type="match status" value="2"/>
</dbReference>
<sequence length="443" mass="50563">MATKPKLHYPNGRGRMESVRWVLAAAGVEFDEEFLETKEQLQKLQDGNHLLFQQVPMVEIDGMKLVQTRSILHYIADKHHLFGKDLKERTLIDMYVEGTLDLLELLIMHPFLKPDDQQKEVANMAQKAIIRYFPVFEKVLRGHGQRFLVGNQLSLADIILLQTILALEEKIPNILSAFPHLQEYTVKISNIPTIKKFLEPGSKKKPPPDDIYVRTVYNIFMPKPKPALMAAKPKLWYFHGRGRMESIRWLLAAAGVEVGSRLGNGRTDGRLLFGQVPLVEIDGMELTQTRAILSYLAAKYNLHGKDPKETVRIDMYADGTLDLMLMVALAAFKPPEEKEESLALVVKKAKTRYFPVFEKILKDHGEDFLVGNKFSWADIQLLEAILMVEELDGSVLCDFPLLKEFKTRISNIPTIKKFLQPGSQRKPPPDSHYVEAVRNVLQL</sequence>
<dbReference type="Pfam" id="PF00043">
    <property type="entry name" value="GST_C"/>
    <property type="match status" value="1"/>
</dbReference>
<feature type="domain" description="GST C-terminal" evidence="5">
    <location>
        <begin position="306"/>
        <end position="429"/>
    </location>
</feature>
<evidence type="ECO:0000259" key="4">
    <source>
        <dbReference type="PROSITE" id="PS50404"/>
    </source>
</evidence>
<dbReference type="FunFam" id="1.20.1050.10:FF:000005">
    <property type="entry name" value="Glutathione S-transferase A1"/>
    <property type="match status" value="2"/>
</dbReference>
<evidence type="ECO:0000256" key="2">
    <source>
        <dbReference type="ARBA" id="ARBA00012452"/>
    </source>
</evidence>
<feature type="domain" description="GST N-terminal" evidence="4">
    <location>
        <begin position="231"/>
        <end position="304"/>
    </location>
</feature>
<gene>
    <name evidence="6" type="ORF">MG293_018953</name>
</gene>
<dbReference type="Pfam" id="PF02798">
    <property type="entry name" value="GST_N"/>
    <property type="match status" value="2"/>
</dbReference>
<dbReference type="InterPro" id="IPR004046">
    <property type="entry name" value="GST_C"/>
</dbReference>
<dbReference type="SFLD" id="SFLDG00363">
    <property type="entry name" value="AMPS_(cytGST):_Alpha-__Mu-__Pi"/>
    <property type="match status" value="2"/>
</dbReference>
<accession>A0AAD4TT09</accession>
<dbReference type="PANTHER" id="PTHR11571">
    <property type="entry name" value="GLUTATHIONE S-TRANSFERASE"/>
    <property type="match status" value="1"/>
</dbReference>
<evidence type="ECO:0000313" key="7">
    <source>
        <dbReference type="Proteomes" id="UP001214576"/>
    </source>
</evidence>
<dbReference type="Gene3D" id="3.40.30.10">
    <property type="entry name" value="Glutaredoxin"/>
    <property type="match status" value="2"/>
</dbReference>
<dbReference type="Proteomes" id="UP001214576">
    <property type="component" value="Unassembled WGS sequence"/>
</dbReference>
<dbReference type="PROSITE" id="PS50405">
    <property type="entry name" value="GST_CTER"/>
    <property type="match status" value="2"/>
</dbReference>
<dbReference type="InterPro" id="IPR004045">
    <property type="entry name" value="Glutathione_S-Trfase_N"/>
</dbReference>
<dbReference type="InterPro" id="IPR036249">
    <property type="entry name" value="Thioredoxin-like_sf"/>
</dbReference>
<dbReference type="EMBL" id="JAKZEL010000024">
    <property type="protein sequence ID" value="KAI4531095.1"/>
    <property type="molecule type" value="Genomic_DNA"/>
</dbReference>
<dbReference type="InterPro" id="IPR036282">
    <property type="entry name" value="Glutathione-S-Trfase_C_sf"/>
</dbReference>
<dbReference type="SUPFAM" id="SSF47616">
    <property type="entry name" value="GST C-terminal domain-like"/>
    <property type="match status" value="2"/>
</dbReference>
<evidence type="ECO:0000256" key="3">
    <source>
        <dbReference type="ARBA" id="ARBA00022679"/>
    </source>
</evidence>
<evidence type="ECO:0000256" key="1">
    <source>
        <dbReference type="ARBA" id="ARBA00011055"/>
    </source>
</evidence>
<dbReference type="Pfam" id="PF14497">
    <property type="entry name" value="GST_C_3"/>
    <property type="match status" value="1"/>
</dbReference>
<dbReference type="InterPro" id="IPR050213">
    <property type="entry name" value="GST_superfamily"/>
</dbReference>
<feature type="domain" description="GST C-terminal" evidence="5">
    <location>
        <begin position="85"/>
        <end position="208"/>
    </location>
</feature>
<dbReference type="InterPro" id="IPR040079">
    <property type="entry name" value="Glutathione_S-Trfase"/>
</dbReference>
<dbReference type="PRINTS" id="PR01266">
    <property type="entry name" value="GSTRNSFRASEA"/>
</dbReference>
<dbReference type="AlphaFoldDB" id="A0AAD4TT09"/>
<name>A0AAD4TT09_OVIAM</name>
<dbReference type="Gene3D" id="1.20.1050.10">
    <property type="match status" value="2"/>
</dbReference>
<dbReference type="PROSITE" id="PS50404">
    <property type="entry name" value="GST_NTER"/>
    <property type="match status" value="2"/>
</dbReference>
<protein>
    <recommendedName>
        <fullName evidence="2">glutathione transferase</fullName>
        <ecNumber evidence="2">2.5.1.18</ecNumber>
    </recommendedName>
</protein>
<dbReference type="InterPro" id="IPR010987">
    <property type="entry name" value="Glutathione-S-Trfase_C-like"/>
</dbReference>
<comment type="similarity">
    <text evidence="1">Belongs to the GST superfamily. Alpha family.</text>
</comment>
<keyword evidence="7" id="KW-1185">Reference proteome</keyword>
<dbReference type="SFLD" id="SFLDS00019">
    <property type="entry name" value="Glutathione_Transferase_(cytos"/>
    <property type="match status" value="2"/>
</dbReference>
<keyword evidence="3" id="KW-0808">Transferase</keyword>
<evidence type="ECO:0000313" key="6">
    <source>
        <dbReference type="EMBL" id="KAI4531095.1"/>
    </source>
</evidence>
<dbReference type="PANTHER" id="PTHR11571:SF123">
    <property type="entry name" value="GLUTATHIONE S-TRANSFERASE A4"/>
    <property type="match status" value="1"/>
</dbReference>
<comment type="caution">
    <text evidence="6">The sequence shown here is derived from an EMBL/GenBank/DDBJ whole genome shotgun (WGS) entry which is preliminary data.</text>
</comment>
<dbReference type="GO" id="GO:0006749">
    <property type="term" value="P:glutathione metabolic process"/>
    <property type="evidence" value="ECO:0007669"/>
    <property type="project" value="TreeGrafter"/>
</dbReference>
<dbReference type="CDD" id="cd03208">
    <property type="entry name" value="GST_C_Alpha"/>
    <property type="match status" value="2"/>
</dbReference>
<evidence type="ECO:0000259" key="5">
    <source>
        <dbReference type="PROSITE" id="PS50405"/>
    </source>
</evidence>
<dbReference type="EC" id="2.5.1.18" evidence="2"/>